<feature type="compositionally biased region" description="Basic and acidic residues" evidence="1">
    <location>
        <begin position="365"/>
        <end position="374"/>
    </location>
</feature>
<dbReference type="GO" id="GO:0005737">
    <property type="term" value="C:cytoplasm"/>
    <property type="evidence" value="ECO:0007669"/>
    <property type="project" value="TreeGrafter"/>
</dbReference>
<evidence type="ECO:0000256" key="1">
    <source>
        <dbReference type="SAM" id="MobiDB-lite"/>
    </source>
</evidence>
<feature type="compositionally biased region" description="Low complexity" evidence="1">
    <location>
        <begin position="114"/>
        <end position="127"/>
    </location>
</feature>
<feature type="region of interest" description="Disordered" evidence="1">
    <location>
        <begin position="474"/>
        <end position="507"/>
    </location>
</feature>
<keyword evidence="3" id="KW-1185">Reference proteome</keyword>
<protein>
    <submittedName>
        <fullName evidence="2">J domain-containing protein required for chloroplast accumulation response 1-like isoform X1</fullName>
    </submittedName>
</protein>
<feature type="compositionally biased region" description="Basic and acidic residues" evidence="1">
    <location>
        <begin position="488"/>
        <end position="504"/>
    </location>
</feature>
<dbReference type="GO" id="GO:0031982">
    <property type="term" value="C:vesicle"/>
    <property type="evidence" value="ECO:0007669"/>
    <property type="project" value="TreeGrafter"/>
</dbReference>
<proteinExistence type="predicted"/>
<feature type="compositionally biased region" description="Basic and acidic residues" evidence="1">
    <location>
        <begin position="418"/>
        <end position="439"/>
    </location>
</feature>
<comment type="caution">
    <text evidence="2">The sequence shown here is derived from an EMBL/GenBank/DDBJ whole genome shotgun (WGS) entry which is preliminary data.</text>
</comment>
<organism evidence="2 3">
    <name type="scientific">Iris pallida</name>
    <name type="common">Sweet iris</name>
    <dbReference type="NCBI Taxonomy" id="29817"/>
    <lineage>
        <taxon>Eukaryota</taxon>
        <taxon>Viridiplantae</taxon>
        <taxon>Streptophyta</taxon>
        <taxon>Embryophyta</taxon>
        <taxon>Tracheophyta</taxon>
        <taxon>Spermatophyta</taxon>
        <taxon>Magnoliopsida</taxon>
        <taxon>Liliopsida</taxon>
        <taxon>Asparagales</taxon>
        <taxon>Iridaceae</taxon>
        <taxon>Iridoideae</taxon>
        <taxon>Irideae</taxon>
        <taxon>Iris</taxon>
    </lineage>
</organism>
<reference evidence="2" key="1">
    <citation type="journal article" date="2023" name="GigaByte">
        <title>Genome assembly of the bearded iris, Iris pallida Lam.</title>
        <authorList>
            <person name="Bruccoleri R.E."/>
            <person name="Oakeley E.J."/>
            <person name="Faust A.M.E."/>
            <person name="Altorfer M."/>
            <person name="Dessus-Babus S."/>
            <person name="Burckhardt D."/>
            <person name="Oertli M."/>
            <person name="Naumann U."/>
            <person name="Petersen F."/>
            <person name="Wong J."/>
        </authorList>
    </citation>
    <scope>NUCLEOTIDE SEQUENCE</scope>
    <source>
        <strain evidence="2">GSM-AAB239-AS_SAM_17_03QT</strain>
    </source>
</reference>
<feature type="compositionally biased region" description="Low complexity" evidence="1">
    <location>
        <begin position="377"/>
        <end position="387"/>
    </location>
</feature>
<dbReference type="SUPFAM" id="SSF46565">
    <property type="entry name" value="Chaperone J-domain"/>
    <property type="match status" value="1"/>
</dbReference>
<feature type="compositionally biased region" description="Polar residues" evidence="1">
    <location>
        <begin position="185"/>
        <end position="207"/>
    </location>
</feature>
<dbReference type="Proteomes" id="UP001140949">
    <property type="component" value="Unassembled WGS sequence"/>
</dbReference>
<dbReference type="InterPro" id="IPR036869">
    <property type="entry name" value="J_dom_sf"/>
</dbReference>
<accession>A0AAX6F9L6</accession>
<dbReference type="PANTHER" id="PTHR23172:SF64">
    <property type="entry name" value="J DOMAIN-CONTAINING PROTEIN REQUIRED FOR CHLOROPLAST ACCUMULATION RESPONSE 1"/>
    <property type="match status" value="1"/>
</dbReference>
<feature type="region of interest" description="Disordered" evidence="1">
    <location>
        <begin position="348"/>
        <end position="400"/>
    </location>
</feature>
<evidence type="ECO:0000313" key="2">
    <source>
        <dbReference type="EMBL" id="KAJ6812903.1"/>
    </source>
</evidence>
<dbReference type="AlphaFoldDB" id="A0AAX6F9L6"/>
<evidence type="ECO:0000313" key="3">
    <source>
        <dbReference type="Proteomes" id="UP001140949"/>
    </source>
</evidence>
<reference evidence="2" key="2">
    <citation type="submission" date="2023-04" db="EMBL/GenBank/DDBJ databases">
        <authorList>
            <person name="Bruccoleri R.E."/>
            <person name="Oakeley E.J."/>
            <person name="Faust A.-M."/>
            <person name="Dessus-Babus S."/>
            <person name="Altorfer M."/>
            <person name="Burckhardt D."/>
            <person name="Oertli M."/>
            <person name="Naumann U."/>
            <person name="Petersen F."/>
            <person name="Wong J."/>
        </authorList>
    </citation>
    <scope>NUCLEOTIDE SEQUENCE</scope>
    <source>
        <strain evidence="2">GSM-AAB239-AS_SAM_17_03QT</strain>
        <tissue evidence="2">Leaf</tissue>
    </source>
</reference>
<dbReference type="PANTHER" id="PTHR23172">
    <property type="entry name" value="AUXILIN/CYCLIN G-ASSOCIATED KINASE-RELATED"/>
    <property type="match status" value="1"/>
</dbReference>
<dbReference type="GO" id="GO:0030276">
    <property type="term" value="F:clathrin binding"/>
    <property type="evidence" value="ECO:0007669"/>
    <property type="project" value="TreeGrafter"/>
</dbReference>
<feature type="compositionally biased region" description="Polar residues" evidence="1">
    <location>
        <begin position="350"/>
        <end position="363"/>
    </location>
</feature>
<sequence length="666" mass="74201">MDDNRVLLMQDPFGSLPATQQQRRSSSDVDFADVFGGPPRRSSVADLRRSRERSMDSWSRPGSGIGEKPVFGGETSSPARRRHLKDDFYSDIFGSGGESPSSSPRREFFPPSSPGSRISSPTRSSLPAQISLSMKSVKDQPVFGSPTHRPIYKSDEGSLPSSSTPRAVTAQDDLKLDGHGLYRQSPLSRPNSQSTKSSPEVTDSPSVSVEIHSQKDQASLESYISSGQYHFSTYRWAGKGVKLVTSSSSKSKYGSMFEKLPDIVVEEVDMNLESEDISTPTTASKLLSGSQDNKLLRNLFVEDKPGANSTLVDDLLPTESDSKFLPGDRTKILRNEDIIRLVGEEEQVVSGGQNSVYNTSIKQQAGKENKRKPVEVSSPTTSDSSISQEEKKGGSKMKGKVKDFIKKFNQETFPKRKGTFEASEKRSRGKDEDKVKVEDQVNTSTAKIEEHVETVRSNNSASSDIPVPMNLKLEREGKANTDTNSDVRMTDDLSERNDSSRHFSDSTPEVLDASTWNVEESHCEDLEECLIQEITEDQNRNLQTDSLQDQTKSIDAKVRKWSKGKEGNIRSLLSTLHYILWPESGWKQVPLVDIIEGAPVKRAYQKALLCLHPDKLQQKGASAHQKYTAEKVFDILQFDVGNLRKPFLHFRWSDIYCTILISTRNN</sequence>
<feature type="compositionally biased region" description="Basic and acidic residues" evidence="1">
    <location>
        <begin position="46"/>
        <end position="55"/>
    </location>
</feature>
<dbReference type="GO" id="GO:0072318">
    <property type="term" value="P:clathrin coat disassembly"/>
    <property type="evidence" value="ECO:0007669"/>
    <property type="project" value="TreeGrafter"/>
</dbReference>
<feature type="region of interest" description="Disordered" evidence="1">
    <location>
        <begin position="413"/>
        <end position="440"/>
    </location>
</feature>
<dbReference type="EMBL" id="JANAVB010030817">
    <property type="protein sequence ID" value="KAJ6812903.1"/>
    <property type="molecule type" value="Genomic_DNA"/>
</dbReference>
<name>A0AAX6F9L6_IRIPA</name>
<dbReference type="GO" id="GO:0072583">
    <property type="term" value="P:clathrin-dependent endocytosis"/>
    <property type="evidence" value="ECO:0007669"/>
    <property type="project" value="TreeGrafter"/>
</dbReference>
<dbReference type="Gene3D" id="1.10.287.110">
    <property type="entry name" value="DnaJ domain"/>
    <property type="match status" value="1"/>
</dbReference>
<feature type="region of interest" description="Disordered" evidence="1">
    <location>
        <begin position="1"/>
        <end position="217"/>
    </location>
</feature>
<gene>
    <name evidence="2" type="ORF">M6B38_146205</name>
</gene>
<dbReference type="FunFam" id="1.10.287.110:FF:000043">
    <property type="entry name" value="J-domain protein required for chloroplast accumulation response 1"/>
    <property type="match status" value="1"/>
</dbReference>